<dbReference type="Gene3D" id="1.25.40.10">
    <property type="entry name" value="Tetratricopeptide repeat domain"/>
    <property type="match status" value="1"/>
</dbReference>
<dbReference type="AlphaFoldDB" id="A0A9X1VKR0"/>
<dbReference type="SUPFAM" id="SSF53474">
    <property type="entry name" value="alpha/beta-Hydrolases"/>
    <property type="match status" value="1"/>
</dbReference>
<comment type="caution">
    <text evidence="1">The sequence shown here is derived from an EMBL/GenBank/DDBJ whole genome shotgun (WGS) entry which is preliminary data.</text>
</comment>
<dbReference type="EMBL" id="JAKQYM010000001">
    <property type="protein sequence ID" value="MCI2227793.1"/>
    <property type="molecule type" value="Genomic_DNA"/>
</dbReference>
<dbReference type="InterPro" id="IPR029058">
    <property type="entry name" value="AB_hydrolase_fold"/>
</dbReference>
<dbReference type="InterPro" id="IPR000801">
    <property type="entry name" value="Esterase-like"/>
</dbReference>
<dbReference type="Gene3D" id="3.40.50.1820">
    <property type="entry name" value="alpha/beta hydrolase"/>
    <property type="match status" value="1"/>
</dbReference>
<keyword evidence="2" id="KW-1185">Reference proteome</keyword>
<name>A0A9X1VKR0_9FLAO</name>
<reference evidence="1" key="1">
    <citation type="submission" date="2022-02" db="EMBL/GenBank/DDBJ databases">
        <title>Polaribacter sp. MSW13, isolated from seawater.</title>
        <authorList>
            <person name="Kristyanto S."/>
            <person name="Jung J."/>
            <person name="Jeon C.O."/>
        </authorList>
    </citation>
    <scope>NUCLEOTIDE SEQUENCE</scope>
    <source>
        <strain evidence="1">MSW13</strain>
    </source>
</reference>
<gene>
    <name evidence="1" type="ORF">MC378_01355</name>
</gene>
<protein>
    <recommendedName>
        <fullName evidence="3">Esterase</fullName>
    </recommendedName>
</protein>
<sequence length="386" mass="44381">MMIKKSVTLIFILFYFCGFSQKVIDKDIESEILETTRNLKIYLPKGYEKDSLKNYPLSIVFNSEFLFDAYVGNSVLFAAKDKAPKQIVVGITMDKTQKKDTYFDIESGNLTEDNIAFYEFVRDEVIFYVESNYRTSPFITLVGTGTSAKIISHFLKEPKPFINSYICINPTFSDYVGNQFQSFNLPKFKKEDNTFYLYINNATSFSLKKQARIGELQKGLATIEMKNFNIINDTIQTSSSVSAISEAIPRALTKVFEIYSAISKEEFDKNVKDLSPNDAIAYLENKYIEIQFLFGSDLGIRERDIYAVEKIVLEKENGDKLREFGKMIQKIYPTSPLGDYYIGKYYETGKKYSKALKYYKISYGKMDPADPNADAFYENILRLGGR</sequence>
<dbReference type="Proteomes" id="UP001139369">
    <property type="component" value="Unassembled WGS sequence"/>
</dbReference>
<evidence type="ECO:0000313" key="1">
    <source>
        <dbReference type="EMBL" id="MCI2227793.1"/>
    </source>
</evidence>
<accession>A0A9X1VKR0</accession>
<evidence type="ECO:0008006" key="3">
    <source>
        <dbReference type="Google" id="ProtNLM"/>
    </source>
</evidence>
<dbReference type="InterPro" id="IPR011990">
    <property type="entry name" value="TPR-like_helical_dom_sf"/>
</dbReference>
<evidence type="ECO:0000313" key="2">
    <source>
        <dbReference type="Proteomes" id="UP001139369"/>
    </source>
</evidence>
<organism evidence="1 2">
    <name type="scientific">Polaribacter marinus</name>
    <dbReference type="NCBI Taxonomy" id="2916838"/>
    <lineage>
        <taxon>Bacteria</taxon>
        <taxon>Pseudomonadati</taxon>
        <taxon>Bacteroidota</taxon>
        <taxon>Flavobacteriia</taxon>
        <taxon>Flavobacteriales</taxon>
        <taxon>Flavobacteriaceae</taxon>
    </lineage>
</organism>
<proteinExistence type="predicted"/>
<dbReference type="Pfam" id="PF00756">
    <property type="entry name" value="Esterase"/>
    <property type="match status" value="1"/>
</dbReference>